<keyword evidence="10 24" id="KW-0812">Transmembrane</keyword>
<name>W6RWY4_9CLOT</name>
<comment type="catalytic activity">
    <reaction evidence="20">
        <text>Preferential cleavage: (Ac)2-L-Lys-D-Ala-|-D-Ala. Also transpeptidation of peptidyl-alanyl moieties that are N-acyl substituents of D-alanine.</text>
        <dbReference type="EC" id="3.4.16.4"/>
    </reaction>
</comment>
<evidence type="ECO:0000256" key="10">
    <source>
        <dbReference type="ARBA" id="ARBA00022692"/>
    </source>
</evidence>
<evidence type="ECO:0000259" key="25">
    <source>
        <dbReference type="Pfam" id="PF00905"/>
    </source>
</evidence>
<feature type="compositionally biased region" description="Low complexity" evidence="23">
    <location>
        <begin position="817"/>
        <end position="858"/>
    </location>
</feature>
<dbReference type="GO" id="GO:0006508">
    <property type="term" value="P:proteolysis"/>
    <property type="evidence" value="ECO:0007669"/>
    <property type="project" value="UniProtKB-KW"/>
</dbReference>
<feature type="region of interest" description="Disordered" evidence="23">
    <location>
        <begin position="1"/>
        <end position="62"/>
    </location>
</feature>
<dbReference type="PATRIC" id="fig|1216932.3.peg.2029"/>
<evidence type="ECO:0000259" key="26">
    <source>
        <dbReference type="Pfam" id="PF00912"/>
    </source>
</evidence>
<dbReference type="RefSeq" id="WP_051483796.1">
    <property type="nucleotide sequence ID" value="NZ_HG917868.1"/>
</dbReference>
<evidence type="ECO:0000256" key="11">
    <source>
        <dbReference type="ARBA" id="ARBA00022801"/>
    </source>
</evidence>
<reference evidence="27 28" key="1">
    <citation type="submission" date="2013-11" db="EMBL/GenBank/DDBJ databases">
        <title>Complete genome sequence of Clostridum sp. M2/40.</title>
        <authorList>
            <person name="Wibberg D."/>
            <person name="Puehler A."/>
            <person name="Schlueter A."/>
        </authorList>
    </citation>
    <scope>NUCLEOTIDE SEQUENCE [LARGE SCALE GENOMIC DNA]</scope>
    <source>
        <strain evidence="28">M2/40</strain>
    </source>
</reference>
<dbReference type="Gene3D" id="3.40.710.10">
    <property type="entry name" value="DD-peptidase/beta-lactamase superfamily"/>
    <property type="match status" value="1"/>
</dbReference>
<dbReference type="Proteomes" id="UP000019426">
    <property type="component" value="Chromosome M2/40_rep1"/>
</dbReference>
<dbReference type="InterPro" id="IPR001460">
    <property type="entry name" value="PCN-bd_Tpept"/>
</dbReference>
<dbReference type="STRING" id="1216932.CM240_2028"/>
<dbReference type="KEGG" id="clt:CM240_2028"/>
<dbReference type="EC" id="3.4.16.4" evidence="3"/>
<dbReference type="InterPro" id="IPR001264">
    <property type="entry name" value="Glyco_trans_51"/>
</dbReference>
<keyword evidence="7" id="KW-0645">Protease</keyword>
<keyword evidence="12" id="KW-0133">Cell shape</keyword>
<feature type="domain" description="Glycosyl transferase family 51" evidence="26">
    <location>
        <begin position="124"/>
        <end position="314"/>
    </location>
</feature>
<evidence type="ECO:0000256" key="1">
    <source>
        <dbReference type="ARBA" id="ARBA00002624"/>
    </source>
</evidence>
<dbReference type="EC" id="2.4.99.28" evidence="21"/>
<keyword evidence="6" id="KW-0121">Carboxypeptidase</keyword>
<dbReference type="GO" id="GO:0071555">
    <property type="term" value="P:cell wall organization"/>
    <property type="evidence" value="ECO:0007669"/>
    <property type="project" value="UniProtKB-KW"/>
</dbReference>
<evidence type="ECO:0000256" key="16">
    <source>
        <dbReference type="ARBA" id="ARBA00023136"/>
    </source>
</evidence>
<dbReference type="SUPFAM" id="SSF56601">
    <property type="entry name" value="beta-lactamase/transpeptidase-like"/>
    <property type="match status" value="1"/>
</dbReference>
<dbReference type="InterPro" id="IPR050396">
    <property type="entry name" value="Glycosyltr_51/Transpeptidase"/>
</dbReference>
<dbReference type="GO" id="GO:0008360">
    <property type="term" value="P:regulation of cell shape"/>
    <property type="evidence" value="ECO:0007669"/>
    <property type="project" value="UniProtKB-KW"/>
</dbReference>
<dbReference type="PANTHER" id="PTHR32282">
    <property type="entry name" value="BINDING PROTEIN TRANSPEPTIDASE, PUTATIVE-RELATED"/>
    <property type="match status" value="1"/>
</dbReference>
<evidence type="ECO:0000256" key="8">
    <source>
        <dbReference type="ARBA" id="ARBA00022676"/>
    </source>
</evidence>
<sequence>MSKSEKNTDKSKKNVSTKPNKKNDTKSNKNTNAKNSTVKNASKNSNTGKSTSKSTSKKSSPKKSNKFITFLKIALISIFIIGSISAITFSLYASSIISSAAPLNVDEIVTIGEPSTYYSDNNTEIGSVATMTKTKLVAYDDMPQNLIDAIISIEDERFNKHNGIDIKRLAGAAVNNLKAKLTGSGGRQGGSTLTQQLIKNKLFMDDALNNRNEITRKVLEIYYSIKLEDTLSKDEILEAYLNTVNFGGQNVGVGIAAESYFTKEVKDLSLLECAFLAGMPQSPGSNYPFNEGFEDMAINDRPYIQRTKLVLMKMKELNKISEEEYNTAMNQLTTEGVPFNQSASTSNNRQQYEFFIRPVEEQVKNDLKKKYDYDDDYIENLLTTGSLEIYTTMDKDLQDYAQDIVDNPSSYSPLRGIDFYVDDNGISQPQIGGSIVDYTTGEVKVIIGGRNIEDMPPLSINRAMTNMQTGSSAKPLTGYAPAIEEGIITAGSTLKDTSLTNEELKSTGYSETPANWYTKSKGDYGQLTVRQAIRTSSNLTVIRAVNELGVEKSFEYGQKLGLGLSESDKGVAALALGEQTYGTTPLKMAAAFGTFGNQGMYTEPRLYTKVVDRNGATILESTTTSHKVFSPETAFITYDLLKAPLTSGGKVTPTGTAANFRNDLNLAGKTGTSESSKVLTFAGLSPYYSGSLFLYYDDQSGNNFNSASSSSISNAWGLIMEKAHENLPGKSIAQPSNIVSAYICEESGLLASKNCSYGYTEYFVKGTQPTKYCTSHKTKVEETNKDKNNNKTNTNTTDKTDTDKTDTDKTDTDKTDTGTTDTTNGSTDTTDTTDNSNGSTNTSGGTSNTTDTSQQTTN</sequence>
<keyword evidence="16 24" id="KW-0472">Membrane</keyword>
<evidence type="ECO:0000256" key="22">
    <source>
        <dbReference type="ARBA" id="ARBA00049902"/>
    </source>
</evidence>
<dbReference type="GO" id="GO:0046677">
    <property type="term" value="P:response to antibiotic"/>
    <property type="evidence" value="ECO:0007669"/>
    <property type="project" value="UniProtKB-KW"/>
</dbReference>
<evidence type="ECO:0000256" key="17">
    <source>
        <dbReference type="ARBA" id="ARBA00023251"/>
    </source>
</evidence>
<dbReference type="GO" id="GO:0005886">
    <property type="term" value="C:plasma membrane"/>
    <property type="evidence" value="ECO:0007669"/>
    <property type="project" value="UniProtKB-SubCell"/>
</dbReference>
<keyword evidence="5" id="KW-1003">Cell membrane</keyword>
<dbReference type="Gene3D" id="1.10.3810.10">
    <property type="entry name" value="Biosynthetic peptidoglycan transglycosylase-like"/>
    <property type="match status" value="1"/>
</dbReference>
<evidence type="ECO:0000256" key="14">
    <source>
        <dbReference type="ARBA" id="ARBA00022984"/>
    </source>
</evidence>
<feature type="transmembrane region" description="Helical" evidence="24">
    <location>
        <begin position="67"/>
        <end position="92"/>
    </location>
</feature>
<evidence type="ECO:0000256" key="20">
    <source>
        <dbReference type="ARBA" id="ARBA00034000"/>
    </source>
</evidence>
<accession>W6RWY4</accession>
<feature type="compositionally biased region" description="Basic and acidic residues" evidence="23">
    <location>
        <begin position="1"/>
        <end position="12"/>
    </location>
</feature>
<comment type="subcellular location">
    <subcellularLocation>
        <location evidence="2">Cell membrane</location>
        <topology evidence="2">Single-pass type II membrane protein</topology>
    </subcellularLocation>
</comment>
<dbReference type="InterPro" id="IPR012338">
    <property type="entry name" value="Beta-lactam/transpept-like"/>
</dbReference>
<evidence type="ECO:0000256" key="2">
    <source>
        <dbReference type="ARBA" id="ARBA00004401"/>
    </source>
</evidence>
<gene>
    <name evidence="27" type="ORF">CM240_2028</name>
</gene>
<dbReference type="PANTHER" id="PTHR32282:SF11">
    <property type="entry name" value="PENICILLIN-BINDING PROTEIN 1B"/>
    <property type="match status" value="1"/>
</dbReference>
<dbReference type="AlphaFoldDB" id="W6RWY4"/>
<feature type="domain" description="Penicillin-binding protein transpeptidase" evidence="25">
    <location>
        <begin position="435"/>
        <end position="677"/>
    </location>
</feature>
<keyword evidence="9" id="KW-0808">Transferase</keyword>
<keyword evidence="28" id="KW-1185">Reference proteome</keyword>
<dbReference type="OrthoDB" id="9766909at2"/>
<dbReference type="Pfam" id="PF00912">
    <property type="entry name" value="Transgly"/>
    <property type="match status" value="1"/>
</dbReference>
<dbReference type="InterPro" id="IPR036950">
    <property type="entry name" value="PBP_transglycosylase"/>
</dbReference>
<dbReference type="InterPro" id="IPR023346">
    <property type="entry name" value="Lysozyme-like_dom_sf"/>
</dbReference>
<evidence type="ECO:0000256" key="12">
    <source>
        <dbReference type="ARBA" id="ARBA00022960"/>
    </source>
</evidence>
<dbReference type="GO" id="GO:0008658">
    <property type="term" value="F:penicillin binding"/>
    <property type="evidence" value="ECO:0007669"/>
    <property type="project" value="InterPro"/>
</dbReference>
<dbReference type="UniPathway" id="UPA00219"/>
<keyword evidence="18" id="KW-0511">Multifunctional enzyme</keyword>
<feature type="compositionally biased region" description="Low complexity" evidence="23">
    <location>
        <begin position="28"/>
        <end position="54"/>
    </location>
</feature>
<feature type="compositionally biased region" description="Basic and acidic residues" evidence="23">
    <location>
        <begin position="798"/>
        <end position="816"/>
    </location>
</feature>
<dbReference type="GO" id="GO:0008955">
    <property type="term" value="F:peptidoglycan glycosyltransferase activity"/>
    <property type="evidence" value="ECO:0007669"/>
    <property type="project" value="UniProtKB-EC"/>
</dbReference>
<keyword evidence="15 24" id="KW-1133">Transmembrane helix</keyword>
<evidence type="ECO:0000256" key="24">
    <source>
        <dbReference type="SAM" id="Phobius"/>
    </source>
</evidence>
<evidence type="ECO:0000256" key="7">
    <source>
        <dbReference type="ARBA" id="ARBA00022670"/>
    </source>
</evidence>
<evidence type="ECO:0000313" key="28">
    <source>
        <dbReference type="Proteomes" id="UP000019426"/>
    </source>
</evidence>
<keyword evidence="11" id="KW-0378">Hydrolase</keyword>
<keyword evidence="8" id="KW-0328">Glycosyltransferase</keyword>
<evidence type="ECO:0000256" key="9">
    <source>
        <dbReference type="ARBA" id="ARBA00022679"/>
    </source>
</evidence>
<evidence type="ECO:0000313" key="27">
    <source>
        <dbReference type="EMBL" id="CDM69186.1"/>
    </source>
</evidence>
<feature type="compositionally biased region" description="Basic and acidic residues" evidence="23">
    <location>
        <begin position="778"/>
        <end position="789"/>
    </location>
</feature>
<evidence type="ECO:0000256" key="4">
    <source>
        <dbReference type="ARBA" id="ARBA00018638"/>
    </source>
</evidence>
<evidence type="ECO:0000256" key="18">
    <source>
        <dbReference type="ARBA" id="ARBA00023268"/>
    </source>
</evidence>
<keyword evidence="13" id="KW-0735">Signal-anchor</keyword>
<evidence type="ECO:0000256" key="13">
    <source>
        <dbReference type="ARBA" id="ARBA00022968"/>
    </source>
</evidence>
<dbReference type="GO" id="GO:0030288">
    <property type="term" value="C:outer membrane-bounded periplasmic space"/>
    <property type="evidence" value="ECO:0007669"/>
    <property type="project" value="TreeGrafter"/>
</dbReference>
<keyword evidence="14" id="KW-0573">Peptidoglycan synthesis</keyword>
<comment type="catalytic activity">
    <reaction evidence="22">
        <text>[GlcNAc-(1-&gt;4)-Mur2Ac(oyl-L-Ala-gamma-D-Glu-L-Lys-D-Ala-D-Ala)](n)-di-trans,octa-cis-undecaprenyl diphosphate + beta-D-GlcNAc-(1-&gt;4)-Mur2Ac(oyl-L-Ala-gamma-D-Glu-L-Lys-D-Ala-D-Ala)-di-trans,octa-cis-undecaprenyl diphosphate = [GlcNAc-(1-&gt;4)-Mur2Ac(oyl-L-Ala-gamma-D-Glu-L-Lys-D-Ala-D-Ala)](n+1)-di-trans,octa-cis-undecaprenyl diphosphate + di-trans,octa-cis-undecaprenyl diphosphate + H(+)</text>
        <dbReference type="Rhea" id="RHEA:23708"/>
        <dbReference type="Rhea" id="RHEA-COMP:9602"/>
        <dbReference type="Rhea" id="RHEA-COMP:9603"/>
        <dbReference type="ChEBI" id="CHEBI:15378"/>
        <dbReference type="ChEBI" id="CHEBI:58405"/>
        <dbReference type="ChEBI" id="CHEBI:60033"/>
        <dbReference type="ChEBI" id="CHEBI:78435"/>
        <dbReference type="EC" id="2.4.99.28"/>
    </reaction>
</comment>
<dbReference type="EMBL" id="HG917868">
    <property type="protein sequence ID" value="CDM69186.1"/>
    <property type="molecule type" value="Genomic_DNA"/>
</dbReference>
<dbReference type="Pfam" id="PF00905">
    <property type="entry name" value="Transpeptidase"/>
    <property type="match status" value="1"/>
</dbReference>
<dbReference type="GO" id="GO:0009252">
    <property type="term" value="P:peptidoglycan biosynthetic process"/>
    <property type="evidence" value="ECO:0007669"/>
    <property type="project" value="UniProtKB-UniPathway"/>
</dbReference>
<protein>
    <recommendedName>
        <fullName evidence="4">Penicillin-binding protein 1A</fullName>
        <ecNumber evidence="21">2.4.99.28</ecNumber>
        <ecNumber evidence="3">3.4.16.4</ecNumber>
    </recommendedName>
</protein>
<evidence type="ECO:0000256" key="19">
    <source>
        <dbReference type="ARBA" id="ARBA00023316"/>
    </source>
</evidence>
<dbReference type="eggNOG" id="COG0744">
    <property type="taxonomic scope" value="Bacteria"/>
</dbReference>
<proteinExistence type="predicted"/>
<evidence type="ECO:0000256" key="15">
    <source>
        <dbReference type="ARBA" id="ARBA00022989"/>
    </source>
</evidence>
<organism evidence="27 28">
    <name type="scientific">Clostridium bornimense</name>
    <dbReference type="NCBI Taxonomy" id="1216932"/>
    <lineage>
        <taxon>Bacteria</taxon>
        <taxon>Bacillati</taxon>
        <taxon>Bacillota</taxon>
        <taxon>Clostridia</taxon>
        <taxon>Eubacteriales</taxon>
        <taxon>Clostridiaceae</taxon>
        <taxon>Clostridium</taxon>
    </lineage>
</organism>
<evidence type="ECO:0000256" key="23">
    <source>
        <dbReference type="SAM" id="MobiDB-lite"/>
    </source>
</evidence>
<evidence type="ECO:0000256" key="21">
    <source>
        <dbReference type="ARBA" id="ARBA00044770"/>
    </source>
</evidence>
<feature type="region of interest" description="Disordered" evidence="23">
    <location>
        <begin position="773"/>
        <end position="858"/>
    </location>
</feature>
<evidence type="ECO:0000256" key="3">
    <source>
        <dbReference type="ARBA" id="ARBA00012448"/>
    </source>
</evidence>
<dbReference type="SUPFAM" id="SSF53955">
    <property type="entry name" value="Lysozyme-like"/>
    <property type="match status" value="1"/>
</dbReference>
<dbReference type="GO" id="GO:0009002">
    <property type="term" value="F:serine-type D-Ala-D-Ala carboxypeptidase activity"/>
    <property type="evidence" value="ECO:0007669"/>
    <property type="project" value="UniProtKB-EC"/>
</dbReference>
<evidence type="ECO:0000256" key="6">
    <source>
        <dbReference type="ARBA" id="ARBA00022645"/>
    </source>
</evidence>
<keyword evidence="19" id="KW-0961">Cell wall biogenesis/degradation</keyword>
<evidence type="ECO:0000256" key="5">
    <source>
        <dbReference type="ARBA" id="ARBA00022475"/>
    </source>
</evidence>
<dbReference type="HOGENOM" id="CLU_006354_2_2_9"/>
<comment type="function">
    <text evidence="1">Cell wall formation. Synthesis of cross-linked peptidoglycan from the lipid intermediates. The enzyme has a penicillin-insensitive transglycosylase N-terminal domain (formation of linear glycan strands) and a penicillin-sensitive transpeptidase C-terminal domain (cross-linking of the peptide subunits).</text>
</comment>
<keyword evidence="17" id="KW-0046">Antibiotic resistance</keyword>